<dbReference type="KEGG" id="ngr:NAEGRDRAFT_64585"/>
<dbReference type="VEuPathDB" id="AmoebaDB:NAEGRDRAFT_64585"/>
<dbReference type="AlphaFoldDB" id="D2V6X0"/>
<evidence type="ECO:0000256" key="1">
    <source>
        <dbReference type="SAM" id="Coils"/>
    </source>
</evidence>
<dbReference type="EMBL" id="GG738854">
    <property type="protein sequence ID" value="EFC47519.1"/>
    <property type="molecule type" value="Genomic_DNA"/>
</dbReference>
<dbReference type="InParanoid" id="D2V6X0"/>
<evidence type="ECO:0000313" key="3">
    <source>
        <dbReference type="EMBL" id="EFC47519.1"/>
    </source>
</evidence>
<feature type="region of interest" description="Disordered" evidence="2">
    <location>
        <begin position="45"/>
        <end position="69"/>
    </location>
</feature>
<dbReference type="GeneID" id="8849141"/>
<accession>D2V6X0</accession>
<gene>
    <name evidence="3" type="ORF">NAEGRDRAFT_64585</name>
</gene>
<dbReference type="Proteomes" id="UP000006671">
    <property type="component" value="Unassembled WGS sequence"/>
</dbReference>
<evidence type="ECO:0000313" key="4">
    <source>
        <dbReference type="Proteomes" id="UP000006671"/>
    </source>
</evidence>
<keyword evidence="1" id="KW-0175">Coiled coil</keyword>
<dbReference type="OMA" id="VNIMYRI"/>
<feature type="coiled-coil region" evidence="1">
    <location>
        <begin position="2"/>
        <end position="31"/>
    </location>
</feature>
<keyword evidence="4" id="KW-1185">Reference proteome</keyword>
<evidence type="ECO:0000256" key="2">
    <source>
        <dbReference type="SAM" id="MobiDB-lite"/>
    </source>
</evidence>
<name>D2V6X0_NAEGR</name>
<proteinExistence type="predicted"/>
<dbReference type="RefSeq" id="XP_002680263.1">
    <property type="nucleotide sequence ID" value="XM_002680217.1"/>
</dbReference>
<reference evidence="3 4" key="1">
    <citation type="journal article" date="2010" name="Cell">
        <title>The genome of Naegleria gruberi illuminates early eukaryotic versatility.</title>
        <authorList>
            <person name="Fritz-Laylin L.K."/>
            <person name="Prochnik S.E."/>
            <person name="Ginger M.L."/>
            <person name="Dacks J.B."/>
            <person name="Carpenter M.L."/>
            <person name="Field M.C."/>
            <person name="Kuo A."/>
            <person name="Paredez A."/>
            <person name="Chapman J."/>
            <person name="Pham J."/>
            <person name="Shu S."/>
            <person name="Neupane R."/>
            <person name="Cipriano M."/>
            <person name="Mancuso J."/>
            <person name="Tu H."/>
            <person name="Salamov A."/>
            <person name="Lindquist E."/>
            <person name="Shapiro H."/>
            <person name="Lucas S."/>
            <person name="Grigoriev I.V."/>
            <person name="Cande W.Z."/>
            <person name="Fulton C."/>
            <person name="Rokhsar D.S."/>
            <person name="Dawson S.C."/>
        </authorList>
    </citation>
    <scope>NUCLEOTIDE SEQUENCE [LARGE SCALE GENOMIC DNA]</scope>
    <source>
        <strain evidence="3 4">NEG-M</strain>
    </source>
</reference>
<feature type="compositionally biased region" description="Low complexity" evidence="2">
    <location>
        <begin position="50"/>
        <end position="69"/>
    </location>
</feature>
<organism evidence="4">
    <name type="scientific">Naegleria gruberi</name>
    <name type="common">Amoeba</name>
    <dbReference type="NCBI Taxonomy" id="5762"/>
    <lineage>
        <taxon>Eukaryota</taxon>
        <taxon>Discoba</taxon>
        <taxon>Heterolobosea</taxon>
        <taxon>Tetramitia</taxon>
        <taxon>Eutetramitia</taxon>
        <taxon>Vahlkampfiidae</taxon>
        <taxon>Naegleria</taxon>
    </lineage>
</organism>
<protein>
    <submittedName>
        <fullName evidence="3">Predicted protein</fullName>
    </submittedName>
</protein>
<sequence length="425" mass="49012">MVEKFIREKSNTELNLQEAQQEKLLRKIDEEIAPQFSRIFLCNNGGKKVSSPSSPSSPTSSKSSKSTESYESFSNQSVESIIEQELQSYLNIVDPDVLFNEIVISVNVDLKLDQFPRFSRSKFLLDFLNKQGEAFTRSIAIDVSRGFHVDIRFLPKDLSKNFIYDKDIFFGFSLIEDSPDWQVIPCSAMSNQAQLYHSNTSYIFGNNATGMKLYKMVTILPYKLEDVFSAFCFIQGEDTGDRLTENRIIGSNAPKQAMSMTGVDEKTNPLAIRYVTSSLKLLLPGLKEREFPRSLTCVYDCGLDAYINVGHTSRYSFHDVSKERVEMDMFFVNIMYRIGDSTRFVYVIYSDAHTPKVLDSMFAKAHWKQRCVRLEQTFFQLLQTHQTSELSDNFKLKELVEENLKAHPQKSWYRDYLSLFHNKSL</sequence>